<dbReference type="InterPro" id="IPR006094">
    <property type="entry name" value="Oxid_FAD_bind_N"/>
</dbReference>
<name>A0A323VM68_9ACTN</name>
<dbReference type="EMBL" id="QKNV01000145">
    <property type="protein sequence ID" value="PZA20778.1"/>
    <property type="molecule type" value="Genomic_DNA"/>
</dbReference>
<dbReference type="GO" id="GO:0071949">
    <property type="term" value="F:FAD binding"/>
    <property type="evidence" value="ECO:0007669"/>
    <property type="project" value="InterPro"/>
</dbReference>
<dbReference type="GO" id="GO:0004458">
    <property type="term" value="F:D-lactate dehydrogenase (cytochrome) activity"/>
    <property type="evidence" value="ECO:0007669"/>
    <property type="project" value="TreeGrafter"/>
</dbReference>
<dbReference type="PROSITE" id="PS51387">
    <property type="entry name" value="FAD_PCMH"/>
    <property type="match status" value="1"/>
</dbReference>
<evidence type="ECO:0000256" key="2">
    <source>
        <dbReference type="ARBA" id="ARBA00022827"/>
    </source>
</evidence>
<dbReference type="Proteomes" id="UP000247602">
    <property type="component" value="Unassembled WGS sequence"/>
</dbReference>
<dbReference type="GO" id="GO:0008720">
    <property type="term" value="F:D-lactate dehydrogenase (NAD+) activity"/>
    <property type="evidence" value="ECO:0007669"/>
    <property type="project" value="TreeGrafter"/>
</dbReference>
<reference evidence="4 5" key="1">
    <citation type="submission" date="2018-06" db="EMBL/GenBank/DDBJ databases">
        <title>Draft genome sequence of Modestobacter versicolor CP153-2.</title>
        <authorList>
            <person name="Gundlapally S.R."/>
        </authorList>
    </citation>
    <scope>NUCLEOTIDE SEQUENCE [LARGE SCALE GENOMIC DNA]</scope>
    <source>
        <strain evidence="4 5">CP153-2</strain>
    </source>
</reference>
<dbReference type="AlphaFoldDB" id="A0A323VM68"/>
<keyword evidence="2" id="KW-0274">FAD</keyword>
<protein>
    <submittedName>
        <fullName evidence="4">FAD-binding oxidoreductase</fullName>
    </submittedName>
</protein>
<evidence type="ECO:0000259" key="3">
    <source>
        <dbReference type="PROSITE" id="PS51387"/>
    </source>
</evidence>
<keyword evidence="5" id="KW-1185">Reference proteome</keyword>
<comment type="caution">
    <text evidence="4">The sequence shown here is derived from an EMBL/GenBank/DDBJ whole genome shotgun (WGS) entry which is preliminary data.</text>
</comment>
<accession>A0A323VM68</accession>
<dbReference type="InterPro" id="IPR036318">
    <property type="entry name" value="FAD-bd_PCMH-like_sf"/>
</dbReference>
<dbReference type="InterPro" id="IPR016166">
    <property type="entry name" value="FAD-bd_PCMH"/>
</dbReference>
<dbReference type="SUPFAM" id="SSF56176">
    <property type="entry name" value="FAD-binding/transporter-associated domain-like"/>
    <property type="match status" value="1"/>
</dbReference>
<evidence type="ECO:0000256" key="1">
    <source>
        <dbReference type="ARBA" id="ARBA00022630"/>
    </source>
</evidence>
<dbReference type="Gene3D" id="3.30.465.10">
    <property type="match status" value="1"/>
</dbReference>
<dbReference type="Pfam" id="PF01565">
    <property type="entry name" value="FAD_binding_4"/>
    <property type="match status" value="1"/>
</dbReference>
<sequence>MLVTQLQQALGDDAVSVDPGVRRTASTDWAHMSPVLAAKLPAGLADVVAFPADAAQLARTVALASAAGVPVTPRGKGTGNYGQAIPLRDGLVVDLTRARRVLDVGAGSITAEAGTSFVTLEAAARRSGQELATFPSTVGSTLGGFLSGGAGGTGSIENGWLWSGFVTALDVVPCTGSAELVHLAGPDTAPLLHAYGTTGVIATATVRLRPRRDWTALFASFGTDREAVDAGLALMSALDPQPRLVSVDEPGIVAALPADPGMPLGRTSLRAIVDAGVLTTARQVVAAAGGVVEEVRPGGPALLTSLSFNHATHRVQRTRPGLAHLQVGGPALVERADEVRALLPGALVHLDGLGGADGPEFVGLLLTRYSGADALYAAMDALRRLGVHVSDPHTWELTEPLDDVRRVAARFDPAGLLNPGKLPAAVRA</sequence>
<dbReference type="InterPro" id="IPR016169">
    <property type="entry name" value="FAD-bd_PCMH_sub2"/>
</dbReference>
<dbReference type="SUPFAM" id="SSF55103">
    <property type="entry name" value="FAD-linked oxidases, C-terminal domain"/>
    <property type="match status" value="1"/>
</dbReference>
<gene>
    <name evidence="4" type="ORF">DMO24_13745</name>
</gene>
<dbReference type="GO" id="GO:1903457">
    <property type="term" value="P:lactate catabolic process"/>
    <property type="evidence" value="ECO:0007669"/>
    <property type="project" value="TreeGrafter"/>
</dbReference>
<dbReference type="OrthoDB" id="9811261at2"/>
<feature type="domain" description="FAD-binding PCMH-type" evidence="3">
    <location>
        <begin position="40"/>
        <end position="211"/>
    </location>
</feature>
<keyword evidence="1" id="KW-0285">Flavoprotein</keyword>
<evidence type="ECO:0000313" key="5">
    <source>
        <dbReference type="Proteomes" id="UP000247602"/>
    </source>
</evidence>
<dbReference type="PANTHER" id="PTHR11748:SF119">
    <property type="entry name" value="D-2-HYDROXYGLUTARATE DEHYDROGENASE"/>
    <property type="match status" value="1"/>
</dbReference>
<dbReference type="RefSeq" id="WP_110552807.1">
    <property type="nucleotide sequence ID" value="NZ_JACIBU010000001.1"/>
</dbReference>
<evidence type="ECO:0000313" key="4">
    <source>
        <dbReference type="EMBL" id="PZA20778.1"/>
    </source>
</evidence>
<organism evidence="4 5">
    <name type="scientific">Modestobacter versicolor</name>
    <dbReference type="NCBI Taxonomy" id="429133"/>
    <lineage>
        <taxon>Bacteria</taxon>
        <taxon>Bacillati</taxon>
        <taxon>Actinomycetota</taxon>
        <taxon>Actinomycetes</taxon>
        <taxon>Geodermatophilales</taxon>
        <taxon>Geodermatophilaceae</taxon>
        <taxon>Modestobacter</taxon>
    </lineage>
</organism>
<proteinExistence type="predicted"/>
<dbReference type="PANTHER" id="PTHR11748">
    <property type="entry name" value="D-LACTATE DEHYDROGENASE"/>
    <property type="match status" value="1"/>
</dbReference>
<dbReference type="InterPro" id="IPR016164">
    <property type="entry name" value="FAD-linked_Oxase-like_C"/>
</dbReference>